<dbReference type="Proteomes" id="UP000002210">
    <property type="component" value="Plasmid p03BB102_179"/>
</dbReference>
<name>A0A125Y9T1_BACC3</name>
<accession>A0A125Y9T1</accession>
<reference evidence="1 2" key="1">
    <citation type="submission" date="2009-02" db="EMBL/GenBank/DDBJ databases">
        <title>Genome sequence of Bacillus cereus 03BB102.</title>
        <authorList>
            <person name="Dodson R.J."/>
            <person name="Jackson P."/>
            <person name="Munk A.C."/>
            <person name="Brettin T."/>
            <person name="Bruce D."/>
            <person name="Detter C."/>
            <person name="Tapia R."/>
            <person name="Han C."/>
            <person name="Sutton G."/>
            <person name="Sims D."/>
        </authorList>
    </citation>
    <scope>NUCLEOTIDE SEQUENCE [LARGE SCALE GENOMIC DNA]</scope>
    <source>
        <strain evidence="1 2">03BB102</strain>
        <plasmid evidence="2">Plasmid p03BB102_179</plasmid>
    </source>
</reference>
<evidence type="ECO:0000313" key="2">
    <source>
        <dbReference type="Proteomes" id="UP000002210"/>
    </source>
</evidence>
<evidence type="ECO:0000313" key="1">
    <source>
        <dbReference type="EMBL" id="ACO25671.1"/>
    </source>
</evidence>
<dbReference type="AlphaFoldDB" id="A0A125Y9T1"/>
<dbReference type="EMBL" id="CP001406">
    <property type="protein sequence ID" value="ACO25671.1"/>
    <property type="molecule type" value="Genomic_DNA"/>
</dbReference>
<protein>
    <submittedName>
        <fullName evidence="1">Conserved domain protein</fullName>
    </submittedName>
</protein>
<proteinExistence type="predicted"/>
<sequence length="38" mass="4623">MDSPYVFYSVLINQKEIYFLNINFQGILNNRWKLTNII</sequence>
<dbReference type="KEGG" id="bcx:BCA_A0111"/>
<organism evidence="1 2">
    <name type="scientific">Bacillus cereus (strain 03BB102)</name>
    <dbReference type="NCBI Taxonomy" id="572264"/>
    <lineage>
        <taxon>Bacteria</taxon>
        <taxon>Bacillati</taxon>
        <taxon>Bacillota</taxon>
        <taxon>Bacilli</taxon>
        <taxon>Bacillales</taxon>
        <taxon>Bacillaceae</taxon>
        <taxon>Bacillus</taxon>
        <taxon>Bacillus cereus group</taxon>
    </lineage>
</organism>
<keyword evidence="1" id="KW-0614">Plasmid</keyword>
<gene>
    <name evidence="1" type="ordered locus">BCA_A0111</name>
</gene>
<geneLocation type="plasmid" evidence="1 2">
    <name>p03BB102_179</name>
</geneLocation>